<accession>A0A098S6V8</accession>
<keyword evidence="2" id="KW-1185">Reference proteome</keyword>
<dbReference type="PROSITE" id="PS51257">
    <property type="entry name" value="PROKAR_LIPOPROTEIN"/>
    <property type="match status" value="1"/>
</dbReference>
<sequence length="183" mass="20597">MKNKFLLLTWLLAVPLLWVGCDKPLFKPDRGSIAQPNELPPITTTGEGNFACKINGVNWQRCGGGFLQSSILGNWSPNYKIFQISGMRRSCEGFDDSVYIAAYVDSVGRYSLHDAFYNDRNHPCQESSDPSRLLEGADNWVEILNLDTEEFIVSGTFQCTVVDDNCGDTIYITDGRFDYDWAN</sequence>
<dbReference type="OrthoDB" id="881763at2"/>
<dbReference type="Proteomes" id="UP000029736">
    <property type="component" value="Unassembled WGS sequence"/>
</dbReference>
<evidence type="ECO:0000313" key="1">
    <source>
        <dbReference type="EMBL" id="KGE87388.1"/>
    </source>
</evidence>
<dbReference type="EMBL" id="JPOS01000037">
    <property type="protein sequence ID" value="KGE87388.1"/>
    <property type="molecule type" value="Genomic_DNA"/>
</dbReference>
<organism evidence="1 2">
    <name type="scientific">Phaeodactylibacter xiamenensis</name>
    <dbReference type="NCBI Taxonomy" id="1524460"/>
    <lineage>
        <taxon>Bacteria</taxon>
        <taxon>Pseudomonadati</taxon>
        <taxon>Bacteroidota</taxon>
        <taxon>Saprospiria</taxon>
        <taxon>Saprospirales</taxon>
        <taxon>Haliscomenobacteraceae</taxon>
        <taxon>Phaeodactylibacter</taxon>
    </lineage>
</organism>
<comment type="caution">
    <text evidence="1">The sequence shown here is derived from an EMBL/GenBank/DDBJ whole genome shotgun (WGS) entry which is preliminary data.</text>
</comment>
<gene>
    <name evidence="1" type="ORF">IX84_15440</name>
</gene>
<proteinExistence type="predicted"/>
<name>A0A098S6V8_9BACT</name>
<dbReference type="RefSeq" id="WP_044222300.1">
    <property type="nucleotide sequence ID" value="NZ_JPOS01000037.1"/>
</dbReference>
<protein>
    <submittedName>
        <fullName evidence="1">Uncharacterized protein</fullName>
    </submittedName>
</protein>
<dbReference type="AlphaFoldDB" id="A0A098S6V8"/>
<reference evidence="1 2" key="1">
    <citation type="journal article" date="2014" name="Int. J. Syst. Evol. Microbiol.">
        <title>Phaeodactylibacter xiamenensis gen. nov., sp. nov., a member of the family Saprospiraceae isolated from the marine alga Phaeodactylum tricornutum.</title>
        <authorList>
            <person name="Chen Z.Jr."/>
            <person name="Lei X."/>
            <person name="Lai Q."/>
            <person name="Li Y."/>
            <person name="Zhang B."/>
            <person name="Zhang J."/>
            <person name="Zhang H."/>
            <person name="Yang L."/>
            <person name="Zheng W."/>
            <person name="Tian Y."/>
            <person name="Yu Z."/>
            <person name="Xu H.Jr."/>
            <person name="Zheng T."/>
        </authorList>
    </citation>
    <scope>NUCLEOTIDE SEQUENCE [LARGE SCALE GENOMIC DNA]</scope>
    <source>
        <strain evidence="1 2">KD52</strain>
    </source>
</reference>
<dbReference type="STRING" id="1524460.IX84_15440"/>
<evidence type="ECO:0000313" key="2">
    <source>
        <dbReference type="Proteomes" id="UP000029736"/>
    </source>
</evidence>